<dbReference type="CDD" id="cd06259">
    <property type="entry name" value="YdcF-like"/>
    <property type="match status" value="1"/>
</dbReference>
<accession>A0ABP1EWD3</accession>
<evidence type="ECO:0000313" key="3">
    <source>
        <dbReference type="Proteomes" id="UP001497527"/>
    </source>
</evidence>
<evidence type="ECO:0000259" key="1">
    <source>
        <dbReference type="Pfam" id="PF02698"/>
    </source>
</evidence>
<dbReference type="Proteomes" id="UP001497527">
    <property type="component" value="Unassembled WGS sequence"/>
</dbReference>
<dbReference type="Pfam" id="PF02698">
    <property type="entry name" value="DUF218"/>
    <property type="match status" value="1"/>
</dbReference>
<feature type="domain" description="DUF218" evidence="1">
    <location>
        <begin position="41"/>
        <end position="160"/>
    </location>
</feature>
<dbReference type="PANTHER" id="PTHR30336">
    <property type="entry name" value="INNER MEMBRANE PROTEIN, PROBABLE PERMEASE"/>
    <property type="match status" value="1"/>
</dbReference>
<name>A0ABP1EWD3_9FLAO</name>
<dbReference type="InterPro" id="IPR051599">
    <property type="entry name" value="Cell_Envelope_Assoc"/>
</dbReference>
<dbReference type="InterPro" id="IPR003848">
    <property type="entry name" value="DUF218"/>
</dbReference>
<sequence>MINNALDRLYSTTANIPKNKVGLLLGTSKYLIDGRINLYYKFRLDAAVELYQAKKIDFIVVSGDNGSKSYDEPTTFKEDLIKAGIPEHRIYLDYAGFRTLDSIVRIKEIFKQSSITIISQKFHNERALYLADNYNIEAVGFNARGISGGYAFKVTIREYLARVKLFIDIFFNTQPKFLGKPVVIP</sequence>
<evidence type="ECO:0000313" key="2">
    <source>
        <dbReference type="EMBL" id="CAL2101755.1"/>
    </source>
</evidence>
<protein>
    <submittedName>
        <fullName evidence="2">SanA protein</fullName>
    </submittedName>
</protein>
<organism evidence="2 3">
    <name type="scientific">Tenacibaculum polynesiense</name>
    <dbReference type="NCBI Taxonomy" id="3137857"/>
    <lineage>
        <taxon>Bacteria</taxon>
        <taxon>Pseudomonadati</taxon>
        <taxon>Bacteroidota</taxon>
        <taxon>Flavobacteriia</taxon>
        <taxon>Flavobacteriales</taxon>
        <taxon>Flavobacteriaceae</taxon>
        <taxon>Tenacibaculum</taxon>
    </lineage>
</organism>
<comment type="caution">
    <text evidence="2">The sequence shown here is derived from an EMBL/GenBank/DDBJ whole genome shotgun (WGS) entry which is preliminary data.</text>
</comment>
<dbReference type="EMBL" id="CAXJIO010000010">
    <property type="protein sequence ID" value="CAL2101755.1"/>
    <property type="molecule type" value="Genomic_DNA"/>
</dbReference>
<gene>
    <name evidence="2" type="ORF">T190423A01A_10318</name>
</gene>
<keyword evidence="3" id="KW-1185">Reference proteome</keyword>
<dbReference type="PANTHER" id="PTHR30336:SF6">
    <property type="entry name" value="INTEGRAL MEMBRANE PROTEIN"/>
    <property type="match status" value="1"/>
</dbReference>
<proteinExistence type="predicted"/>
<reference evidence="2 3" key="1">
    <citation type="submission" date="2024-05" db="EMBL/GenBank/DDBJ databases">
        <authorList>
            <person name="Duchaud E."/>
        </authorList>
    </citation>
    <scope>NUCLEOTIDE SEQUENCE [LARGE SCALE GENOMIC DNA]</scope>
    <source>
        <strain evidence="2">Ena-SAMPLE-TAB-13-05-2024-13:56:06:370-140308</strain>
    </source>
</reference>